<sequence>MPRDQDERSNEETRAMSLDHRFCFRQVNIRTLRNRFRRENNDEASAPEENSCRVSLPSSSQCPETSSAHRVPSSDSEPSQSSAIGSQPTDVDSTLEGENQVGKTSATALSKDAQLPVRSPEAISDPQDDSARSCVSPDKSTGNLNGVGSSGPICRICHEGDQEGPLASPCSCSGTMGFVHVPCLEHWLNERNMDYCELCIQHFQMAAQPRSVRRFFHWVRQSEGRLRRALLCDLFCLVIVTSAIVFTFIMQGTALDALESKGLLWQLILVFVSGSFHACCAIYLSNRLRSRYHSFTTWHLANPLRRIMVVPSVTEVTLGQRERNDARAAGEPSTSGGRSPR</sequence>
<evidence type="ECO:0000313" key="1">
    <source>
        <dbReference type="EMBL" id="KAH7978099.1"/>
    </source>
</evidence>
<protein>
    <submittedName>
        <fullName evidence="1">Uncharacterized protein</fullName>
    </submittedName>
</protein>
<comment type="caution">
    <text evidence="1">The sequence shown here is derived from an EMBL/GenBank/DDBJ whole genome shotgun (WGS) entry which is preliminary data.</text>
</comment>
<gene>
    <name evidence="1" type="ORF">HPB49_004475</name>
</gene>
<dbReference type="EMBL" id="CM023470">
    <property type="protein sequence ID" value="KAH7978099.1"/>
    <property type="molecule type" value="Genomic_DNA"/>
</dbReference>
<reference evidence="1" key="1">
    <citation type="submission" date="2020-05" db="EMBL/GenBank/DDBJ databases">
        <title>Large-scale comparative analyses of tick genomes elucidate their genetic diversity and vector capacities.</title>
        <authorList>
            <person name="Jia N."/>
            <person name="Wang J."/>
            <person name="Shi W."/>
            <person name="Du L."/>
            <person name="Sun Y."/>
            <person name="Zhan W."/>
            <person name="Jiang J."/>
            <person name="Wang Q."/>
            <person name="Zhang B."/>
            <person name="Ji P."/>
            <person name="Sakyi L.B."/>
            <person name="Cui X."/>
            <person name="Yuan T."/>
            <person name="Jiang B."/>
            <person name="Yang W."/>
            <person name="Lam T.T.-Y."/>
            <person name="Chang Q."/>
            <person name="Ding S."/>
            <person name="Wang X."/>
            <person name="Zhu J."/>
            <person name="Ruan X."/>
            <person name="Zhao L."/>
            <person name="Wei J."/>
            <person name="Que T."/>
            <person name="Du C."/>
            <person name="Cheng J."/>
            <person name="Dai P."/>
            <person name="Han X."/>
            <person name="Huang E."/>
            <person name="Gao Y."/>
            <person name="Liu J."/>
            <person name="Shao H."/>
            <person name="Ye R."/>
            <person name="Li L."/>
            <person name="Wei W."/>
            <person name="Wang X."/>
            <person name="Wang C."/>
            <person name="Yang T."/>
            <person name="Huo Q."/>
            <person name="Li W."/>
            <person name="Guo W."/>
            <person name="Chen H."/>
            <person name="Zhou L."/>
            <person name="Ni X."/>
            <person name="Tian J."/>
            <person name="Zhou Y."/>
            <person name="Sheng Y."/>
            <person name="Liu T."/>
            <person name="Pan Y."/>
            <person name="Xia L."/>
            <person name="Li J."/>
            <person name="Zhao F."/>
            <person name="Cao W."/>
        </authorList>
    </citation>
    <scope>NUCLEOTIDE SEQUENCE</scope>
    <source>
        <strain evidence="1">Dsil-2018</strain>
    </source>
</reference>
<name>A0ACB8DUT5_DERSI</name>
<dbReference type="Proteomes" id="UP000821865">
    <property type="component" value="Chromosome 1"/>
</dbReference>
<proteinExistence type="predicted"/>
<organism evidence="1 2">
    <name type="scientific">Dermacentor silvarum</name>
    <name type="common">Tick</name>
    <dbReference type="NCBI Taxonomy" id="543639"/>
    <lineage>
        <taxon>Eukaryota</taxon>
        <taxon>Metazoa</taxon>
        <taxon>Ecdysozoa</taxon>
        <taxon>Arthropoda</taxon>
        <taxon>Chelicerata</taxon>
        <taxon>Arachnida</taxon>
        <taxon>Acari</taxon>
        <taxon>Parasitiformes</taxon>
        <taxon>Ixodida</taxon>
        <taxon>Ixodoidea</taxon>
        <taxon>Ixodidae</taxon>
        <taxon>Rhipicephalinae</taxon>
        <taxon>Dermacentor</taxon>
    </lineage>
</organism>
<keyword evidence="2" id="KW-1185">Reference proteome</keyword>
<accession>A0ACB8DUT5</accession>
<evidence type="ECO:0000313" key="2">
    <source>
        <dbReference type="Proteomes" id="UP000821865"/>
    </source>
</evidence>